<feature type="transmembrane region" description="Helical" evidence="1">
    <location>
        <begin position="23"/>
        <end position="46"/>
    </location>
</feature>
<name>A0A1I1BZ78_9PSEU</name>
<protein>
    <submittedName>
        <fullName evidence="2">Uncharacterized protein</fullName>
    </submittedName>
</protein>
<accession>A0A1I1BZ78</accession>
<evidence type="ECO:0000313" key="3">
    <source>
        <dbReference type="Proteomes" id="UP000243799"/>
    </source>
</evidence>
<reference evidence="3" key="1">
    <citation type="submission" date="2016-10" db="EMBL/GenBank/DDBJ databases">
        <authorList>
            <person name="Varghese N."/>
            <person name="Submissions S."/>
        </authorList>
    </citation>
    <scope>NUCLEOTIDE SEQUENCE [LARGE SCALE GENOMIC DNA]</scope>
    <source>
        <strain evidence="3">CGMCC 4.3568</strain>
    </source>
</reference>
<gene>
    <name evidence="2" type="ORF">SAMN05216266_11942</name>
</gene>
<keyword evidence="1" id="KW-0812">Transmembrane</keyword>
<evidence type="ECO:0000313" key="2">
    <source>
        <dbReference type="EMBL" id="SFB55709.1"/>
    </source>
</evidence>
<sequence>MLVLVALFWIGITAPTETHPLFYFGLIFVAGGAFSLLFAGVGAATAGSRAPAAPEADLRFFQGIRRLVLAMWLCAVVADALGVLVVLAIADGRGGTPLSATTEVVVFIGAAVTIVWAGITSVVMRRVLPRG</sequence>
<feature type="transmembrane region" description="Helical" evidence="1">
    <location>
        <begin position="67"/>
        <end position="89"/>
    </location>
</feature>
<proteinExistence type="predicted"/>
<dbReference type="AlphaFoldDB" id="A0A1I1BZ78"/>
<keyword evidence="1" id="KW-1133">Transmembrane helix</keyword>
<evidence type="ECO:0000256" key="1">
    <source>
        <dbReference type="SAM" id="Phobius"/>
    </source>
</evidence>
<dbReference type="EMBL" id="FOKG01000019">
    <property type="protein sequence ID" value="SFB55709.1"/>
    <property type="molecule type" value="Genomic_DNA"/>
</dbReference>
<dbReference type="STRING" id="490629.SAMN05216266_11942"/>
<keyword evidence="3" id="KW-1185">Reference proteome</keyword>
<organism evidence="2 3">
    <name type="scientific">Amycolatopsis marina</name>
    <dbReference type="NCBI Taxonomy" id="490629"/>
    <lineage>
        <taxon>Bacteria</taxon>
        <taxon>Bacillati</taxon>
        <taxon>Actinomycetota</taxon>
        <taxon>Actinomycetes</taxon>
        <taxon>Pseudonocardiales</taxon>
        <taxon>Pseudonocardiaceae</taxon>
        <taxon>Amycolatopsis</taxon>
    </lineage>
</organism>
<feature type="transmembrane region" description="Helical" evidence="1">
    <location>
        <begin position="104"/>
        <end position="124"/>
    </location>
</feature>
<dbReference type="Proteomes" id="UP000243799">
    <property type="component" value="Unassembled WGS sequence"/>
</dbReference>
<keyword evidence="1" id="KW-0472">Membrane</keyword>